<dbReference type="SUPFAM" id="SSF109998">
    <property type="entry name" value="Triger factor/SurA peptide-binding domain-like"/>
    <property type="match status" value="1"/>
</dbReference>
<reference evidence="2 3" key="1">
    <citation type="journal article" date="2019" name="Int. J. Syst. Evol. Microbiol.">
        <title>The Global Catalogue of Microorganisms (GCM) 10K type strain sequencing project: providing services to taxonomists for standard genome sequencing and annotation.</title>
        <authorList>
            <consortium name="The Broad Institute Genomics Platform"/>
            <consortium name="The Broad Institute Genome Sequencing Center for Infectious Disease"/>
            <person name="Wu L."/>
            <person name="Ma J."/>
        </authorList>
    </citation>
    <scope>NUCLEOTIDE SEQUENCE [LARGE SCALE GENOMIC DNA]</scope>
    <source>
        <strain evidence="2 3">JCM 16221</strain>
    </source>
</reference>
<evidence type="ECO:0000313" key="3">
    <source>
        <dbReference type="Proteomes" id="UP001501218"/>
    </source>
</evidence>
<evidence type="ECO:0008006" key="4">
    <source>
        <dbReference type="Google" id="ProtNLM"/>
    </source>
</evidence>
<name>A0ABN3FJB0_9PSEU</name>
<evidence type="ECO:0000313" key="2">
    <source>
        <dbReference type="EMBL" id="GAA2331582.1"/>
    </source>
</evidence>
<dbReference type="EMBL" id="BAAARA010000001">
    <property type="protein sequence ID" value="GAA2331582.1"/>
    <property type="molecule type" value="Genomic_DNA"/>
</dbReference>
<dbReference type="Proteomes" id="UP001501218">
    <property type="component" value="Unassembled WGS sequence"/>
</dbReference>
<dbReference type="Gene3D" id="1.10.4030.10">
    <property type="entry name" value="Porin chaperone SurA, peptide-binding domain"/>
    <property type="match status" value="1"/>
</dbReference>
<keyword evidence="3" id="KW-1185">Reference proteome</keyword>
<dbReference type="PROSITE" id="PS51257">
    <property type="entry name" value="PROKAR_LIPOPROTEIN"/>
    <property type="match status" value="1"/>
</dbReference>
<dbReference type="InterPro" id="IPR027304">
    <property type="entry name" value="Trigger_fact/SurA_dom_sf"/>
</dbReference>
<dbReference type="RefSeq" id="WP_344125682.1">
    <property type="nucleotide sequence ID" value="NZ_BAAARA010000001.1"/>
</dbReference>
<feature type="region of interest" description="Disordered" evidence="1">
    <location>
        <begin position="285"/>
        <end position="307"/>
    </location>
</feature>
<sequence>MRTLSRHGRLFASIAVAGLLLVGCGTGPSKMGAAAVVGDTRIPVSQVKAWFGDVLDEEPQLRSQLEKQHQYDELGRALAGQLVRRELIAKAAERERLSVDEQQVDAVMDRWRRSGATEGSIFTEENVRGFARDDALLLELGRRYFDGLSITFDYTQATTRSEAERKAHRMAESDAVATELINSDRAGGTPAGTGQRLRATDSPKLAAATPLFGAEPGTVLAFEPEPNAGQWLIVRIEEREASPAPRASAADESTLRALGGQLLGLTAQRAGVQLSPRYGVWDPIGLSPVPDEGQTTGFRIPGDPGRA</sequence>
<protein>
    <recommendedName>
        <fullName evidence="4">PpiC domain-containing protein</fullName>
    </recommendedName>
</protein>
<gene>
    <name evidence="2" type="ORF">GCM10009854_03360</name>
</gene>
<comment type="caution">
    <text evidence="2">The sequence shown here is derived from an EMBL/GenBank/DDBJ whole genome shotgun (WGS) entry which is preliminary data.</text>
</comment>
<proteinExistence type="predicted"/>
<accession>A0ABN3FJB0</accession>
<organism evidence="2 3">
    <name type="scientific">Saccharopolyspora halophila</name>
    <dbReference type="NCBI Taxonomy" id="405551"/>
    <lineage>
        <taxon>Bacteria</taxon>
        <taxon>Bacillati</taxon>
        <taxon>Actinomycetota</taxon>
        <taxon>Actinomycetes</taxon>
        <taxon>Pseudonocardiales</taxon>
        <taxon>Pseudonocardiaceae</taxon>
        <taxon>Saccharopolyspora</taxon>
    </lineage>
</organism>
<dbReference type="Pfam" id="PF13624">
    <property type="entry name" value="SurA_N_3"/>
    <property type="match status" value="1"/>
</dbReference>
<evidence type="ECO:0000256" key="1">
    <source>
        <dbReference type="SAM" id="MobiDB-lite"/>
    </source>
</evidence>